<dbReference type="Pfam" id="PF01609">
    <property type="entry name" value="DDE_Tnp_1"/>
    <property type="match status" value="1"/>
</dbReference>
<dbReference type="GO" id="GO:0003677">
    <property type="term" value="F:DNA binding"/>
    <property type="evidence" value="ECO:0007669"/>
    <property type="project" value="InterPro"/>
</dbReference>
<dbReference type="GO" id="GO:0004803">
    <property type="term" value="F:transposase activity"/>
    <property type="evidence" value="ECO:0007669"/>
    <property type="project" value="InterPro"/>
</dbReference>
<evidence type="ECO:0000259" key="2">
    <source>
        <dbReference type="Pfam" id="PF13808"/>
    </source>
</evidence>
<name>A0A7M1B2R5_9BACT</name>
<feature type="domain" description="Transposase IS4-like" evidence="1">
    <location>
        <begin position="152"/>
        <end position="321"/>
    </location>
</feature>
<evidence type="ECO:0000313" key="3">
    <source>
        <dbReference type="EMBL" id="QOP44023.1"/>
    </source>
</evidence>
<keyword evidence="4" id="KW-1185">Reference proteome</keyword>
<evidence type="ECO:0000259" key="1">
    <source>
        <dbReference type="Pfam" id="PF01609"/>
    </source>
</evidence>
<proteinExistence type="predicted"/>
<dbReference type="PANTHER" id="PTHR30298:SF0">
    <property type="entry name" value="PROTEIN YBFL-RELATED"/>
    <property type="match status" value="1"/>
</dbReference>
<dbReference type="AlphaFoldDB" id="A0A7M1B2R5"/>
<dbReference type="KEGG" id="ssei:FJR45_08730"/>
<dbReference type="InterPro" id="IPR002559">
    <property type="entry name" value="Transposase_11"/>
</dbReference>
<evidence type="ECO:0000313" key="4">
    <source>
        <dbReference type="Proteomes" id="UP000593719"/>
    </source>
</evidence>
<reference evidence="3 4" key="1">
    <citation type="submission" date="2019-06" db="EMBL/GenBank/DDBJ databases">
        <title>Sulfurimonas gotlandica sp. nov., a chemoautotrophic and psychrotolerant epsilonproteobacterium isolated from a pelagic redoxcline, and an emended description of the genus Sulfurimonas.</title>
        <authorList>
            <person name="Wang S."/>
            <person name="Jiang L."/>
            <person name="Shao Z."/>
        </authorList>
    </citation>
    <scope>NUCLEOTIDE SEQUENCE [LARGE SCALE GENOMIC DNA]</scope>
    <source>
        <strain evidence="3 4">S2-6</strain>
    </source>
</reference>
<gene>
    <name evidence="3" type="ORF">FJR45_08730</name>
</gene>
<dbReference type="Pfam" id="PF13808">
    <property type="entry name" value="DDE_Tnp_1_assoc"/>
    <property type="match status" value="1"/>
</dbReference>
<organism evidence="3 4">
    <name type="scientific">Sulfurimonas sediminis</name>
    <dbReference type="NCBI Taxonomy" id="2590020"/>
    <lineage>
        <taxon>Bacteria</taxon>
        <taxon>Pseudomonadati</taxon>
        <taxon>Campylobacterota</taxon>
        <taxon>Epsilonproteobacteria</taxon>
        <taxon>Campylobacterales</taxon>
        <taxon>Sulfurimonadaceae</taxon>
        <taxon>Sulfurimonas</taxon>
    </lineage>
</organism>
<dbReference type="InterPro" id="IPR047647">
    <property type="entry name" value="ISAs1_transpos"/>
</dbReference>
<dbReference type="InterPro" id="IPR032806">
    <property type="entry name" value="YbfD_N"/>
</dbReference>
<accession>A0A7M1B2R5</accession>
<dbReference type="InterPro" id="IPR051698">
    <property type="entry name" value="Transposase_11-like"/>
</dbReference>
<dbReference type="GO" id="GO:0006313">
    <property type="term" value="P:DNA transposition"/>
    <property type="evidence" value="ECO:0007669"/>
    <property type="project" value="InterPro"/>
</dbReference>
<dbReference type="EMBL" id="CP041235">
    <property type="protein sequence ID" value="QOP44023.1"/>
    <property type="molecule type" value="Genomic_DNA"/>
</dbReference>
<protein>
    <submittedName>
        <fullName evidence="3">ISAs1 family transposase</fullName>
    </submittedName>
</protein>
<dbReference type="NCBIfam" id="NF033564">
    <property type="entry name" value="transpos_ISAs1"/>
    <property type="match status" value="1"/>
</dbReference>
<dbReference type="PANTHER" id="PTHR30298">
    <property type="entry name" value="H REPEAT-ASSOCIATED PREDICTED TRANSPOSASE"/>
    <property type="match status" value="1"/>
</dbReference>
<sequence length="393" mass="46049">MKLIRTKALLQSLKSIPDYRVDTGKIEYPLHEVLFMTLFALIKGNTTFKDIFSWMIYNKDNAILKEIFDKEEITIPSKSTYHRLLINTDNNALEKVFREFFFPFIAQENIAIDGKWLRGSDVNGQYTQERHKAILNILDKDIKIVFAHKFLDKNKSSEITALKEVLNDNIFSNEGQIFSFDALLTQSEILNTIDEQGNRYIAKLKDNQKHLKEKAIKTIEEFNQPTDRVDDEDSYLTENNKRVSRKVEVFQNKSADLVMYHENFQNIQSLIKVTKTLTNAQTGEVTISTQYLMANFKTTAKEFLQKILQHWRVETYHYHLDMLTEEDDHIAYKEPFSIAILRSFTVNLYQLFLNENKDKKVLLTGKTTMADIKRNALYRDDFSVQLIESNYAD</sequence>
<dbReference type="Proteomes" id="UP000593719">
    <property type="component" value="Chromosome"/>
</dbReference>
<feature type="domain" description="H repeat-associated protein N-terminal" evidence="2">
    <location>
        <begin position="11"/>
        <end position="100"/>
    </location>
</feature>
<dbReference type="RefSeq" id="WP_347402239.1">
    <property type="nucleotide sequence ID" value="NZ_CP041235.1"/>
</dbReference>